<sequence>MIDFIPNPGDAELDAILAPLAAHNDAAAGPTERHKVALVLRDDADAAIGGLWAEASYRWLFVKYLALPPEARGKGQGRALMLAVEDEARRLGCVGIWLDTFSFQARGFYEKLGYGVFGQIDDYPPGEARFFLSKRIG</sequence>
<reference evidence="2 3" key="1">
    <citation type="submission" date="2020-08" db="EMBL/GenBank/DDBJ databases">
        <title>The Agave Microbiome: Exploring the role of microbial communities in plant adaptations to desert environments.</title>
        <authorList>
            <person name="Partida-Martinez L.P."/>
        </authorList>
    </citation>
    <scope>NUCLEOTIDE SEQUENCE [LARGE SCALE GENOMIC DNA]</scope>
    <source>
        <strain evidence="2 3">AS3.13</strain>
    </source>
</reference>
<organism evidence="2 3">
    <name type="scientific">Sphingomonas endophytica</name>
    <dbReference type="NCBI Taxonomy" id="869719"/>
    <lineage>
        <taxon>Bacteria</taxon>
        <taxon>Pseudomonadati</taxon>
        <taxon>Pseudomonadota</taxon>
        <taxon>Alphaproteobacteria</taxon>
        <taxon>Sphingomonadales</taxon>
        <taxon>Sphingomonadaceae</taxon>
        <taxon>Sphingomonas</taxon>
    </lineage>
</organism>
<dbReference type="Pfam" id="PF00583">
    <property type="entry name" value="Acetyltransf_1"/>
    <property type="match status" value="1"/>
</dbReference>
<feature type="domain" description="N-acetyltransferase" evidence="1">
    <location>
        <begin position="1"/>
        <end position="137"/>
    </location>
</feature>
<protein>
    <submittedName>
        <fullName evidence="2">GNAT superfamily N-acetyltransferase</fullName>
    </submittedName>
</protein>
<dbReference type="InterPro" id="IPR016181">
    <property type="entry name" value="Acyl_CoA_acyltransferase"/>
</dbReference>
<evidence type="ECO:0000259" key="1">
    <source>
        <dbReference type="PROSITE" id="PS51186"/>
    </source>
</evidence>
<name>A0A7X0MP39_9SPHN</name>
<dbReference type="CDD" id="cd04301">
    <property type="entry name" value="NAT_SF"/>
    <property type="match status" value="1"/>
</dbReference>
<gene>
    <name evidence="2" type="ORF">F4693_003358</name>
</gene>
<accession>A0A7X0MP39</accession>
<proteinExistence type="predicted"/>
<evidence type="ECO:0000313" key="2">
    <source>
        <dbReference type="EMBL" id="MBB6506357.1"/>
    </source>
</evidence>
<dbReference type="EMBL" id="JACHBT010000021">
    <property type="protein sequence ID" value="MBB6506357.1"/>
    <property type="molecule type" value="Genomic_DNA"/>
</dbReference>
<reference evidence="2 3" key="2">
    <citation type="submission" date="2020-08" db="EMBL/GenBank/DDBJ databases">
        <authorList>
            <person name="Partida-Martinez L."/>
            <person name="Huntemann M."/>
            <person name="Clum A."/>
            <person name="Wang J."/>
            <person name="Palaniappan K."/>
            <person name="Ritter S."/>
            <person name="Chen I.-M."/>
            <person name="Stamatis D."/>
            <person name="Reddy T."/>
            <person name="O'Malley R."/>
            <person name="Daum C."/>
            <person name="Shapiro N."/>
            <person name="Ivanova N."/>
            <person name="Kyrpides N."/>
            <person name="Woyke T."/>
        </authorList>
    </citation>
    <scope>NUCLEOTIDE SEQUENCE [LARGE SCALE GENOMIC DNA]</scope>
    <source>
        <strain evidence="2 3">AS3.13</strain>
    </source>
</reference>
<keyword evidence="2" id="KW-0808">Transferase</keyword>
<dbReference type="PROSITE" id="PS51186">
    <property type="entry name" value="GNAT"/>
    <property type="match status" value="1"/>
</dbReference>
<dbReference type="RefSeq" id="WP_184507943.1">
    <property type="nucleotide sequence ID" value="NZ_JACHBT010000021.1"/>
</dbReference>
<dbReference type="Gene3D" id="3.40.630.30">
    <property type="match status" value="1"/>
</dbReference>
<comment type="caution">
    <text evidence="2">The sequence shown here is derived from an EMBL/GenBank/DDBJ whole genome shotgun (WGS) entry which is preliminary data.</text>
</comment>
<evidence type="ECO:0000313" key="3">
    <source>
        <dbReference type="Proteomes" id="UP000522313"/>
    </source>
</evidence>
<dbReference type="GO" id="GO:0016747">
    <property type="term" value="F:acyltransferase activity, transferring groups other than amino-acyl groups"/>
    <property type="evidence" value="ECO:0007669"/>
    <property type="project" value="InterPro"/>
</dbReference>
<dbReference type="AlphaFoldDB" id="A0A7X0MP39"/>
<dbReference type="InterPro" id="IPR000182">
    <property type="entry name" value="GNAT_dom"/>
</dbReference>
<dbReference type="SUPFAM" id="SSF55729">
    <property type="entry name" value="Acyl-CoA N-acyltransferases (Nat)"/>
    <property type="match status" value="1"/>
</dbReference>
<dbReference type="Proteomes" id="UP000522313">
    <property type="component" value="Unassembled WGS sequence"/>
</dbReference>